<keyword evidence="3" id="KW-0874">Quinone</keyword>
<evidence type="ECO:0000313" key="8">
    <source>
        <dbReference type="EMBL" id="SDV04576.1"/>
    </source>
</evidence>
<sequence length="388" mass="41587">MPTPLRVLVGALGPGVLPVVPGPEGPPAGTLLLDLGPEHPSGTGLVELRLWLEDDRVTEATVVVGALHRGVEKLFEVRDYRQVLVLADRHDWQAPFAAELTVALTCEQMLGLEVPPRAVWMRTLLAEHTRVLSHLGFLGWVPTRLGSAPPSALRESLRTQLQRLTGNRVHPMVNRVGGLAADADDAWLDAEAAVLADVRASADRLEEQLGSGPLRELTDGVAVLGREVVEAYGVTGPAARAGGLDVDLRRQRPYLAYGELADLLRPPAGRAGDAHARLATLVHELRVSADLVAACVERLRVTPGDVAVRLGKVVRLPEGEAYVATEAPLGVSGVFLVSRGEKTPWRLKLRTPSFNHVSVLEPLLRGVHVDALEATLASIGYVVGDIDK</sequence>
<dbReference type="PROSITE" id="PS00535">
    <property type="entry name" value="COMPLEX1_49K"/>
    <property type="match status" value="1"/>
</dbReference>
<dbReference type="STRING" id="546874.SAMN04488544_4001"/>
<dbReference type="EMBL" id="LT629799">
    <property type="protein sequence ID" value="SDV04576.1"/>
    <property type="molecule type" value="Genomic_DNA"/>
</dbReference>
<dbReference type="RefSeq" id="WP_197680540.1">
    <property type="nucleotide sequence ID" value="NZ_LT629799.1"/>
</dbReference>
<evidence type="ECO:0000259" key="7">
    <source>
        <dbReference type="Pfam" id="PF00346"/>
    </source>
</evidence>
<dbReference type="GO" id="GO:0016651">
    <property type="term" value="F:oxidoreductase activity, acting on NAD(P)H"/>
    <property type="evidence" value="ECO:0007669"/>
    <property type="project" value="InterPro"/>
</dbReference>
<dbReference type="InterPro" id="IPR022885">
    <property type="entry name" value="NDH1_su_D/H"/>
</dbReference>
<evidence type="ECO:0000256" key="4">
    <source>
        <dbReference type="ARBA" id="ARBA00022967"/>
    </source>
</evidence>
<evidence type="ECO:0000256" key="1">
    <source>
        <dbReference type="ARBA" id="ARBA00005769"/>
    </source>
</evidence>
<reference evidence="9" key="1">
    <citation type="submission" date="2016-10" db="EMBL/GenBank/DDBJ databases">
        <authorList>
            <person name="Varghese N."/>
            <person name="Submissions S."/>
        </authorList>
    </citation>
    <scope>NUCLEOTIDE SEQUENCE [LARGE SCALE GENOMIC DNA]</scope>
    <source>
        <strain evidence="9">DSM 21743</strain>
    </source>
</reference>
<organism evidence="8 9">
    <name type="scientific">Microlunatus sagamiharensis</name>
    <dbReference type="NCBI Taxonomy" id="546874"/>
    <lineage>
        <taxon>Bacteria</taxon>
        <taxon>Bacillati</taxon>
        <taxon>Actinomycetota</taxon>
        <taxon>Actinomycetes</taxon>
        <taxon>Propionibacteriales</taxon>
        <taxon>Propionibacteriaceae</taxon>
        <taxon>Microlunatus</taxon>
    </lineage>
</organism>
<keyword evidence="4 6" id="KW-1278">Translocase</keyword>
<dbReference type="PANTHER" id="PTHR11993:SF10">
    <property type="entry name" value="NADH DEHYDROGENASE [UBIQUINONE] IRON-SULFUR PROTEIN 2, MITOCHONDRIAL"/>
    <property type="match status" value="1"/>
</dbReference>
<dbReference type="PANTHER" id="PTHR11993">
    <property type="entry name" value="NADH-UBIQUINONE OXIDOREDUCTASE 49 KDA SUBUNIT"/>
    <property type="match status" value="1"/>
</dbReference>
<dbReference type="Pfam" id="PF00346">
    <property type="entry name" value="Complex1_49kDa"/>
    <property type="match status" value="2"/>
</dbReference>
<name>A0A1H2NIC9_9ACTN</name>
<keyword evidence="2 6" id="KW-0813">Transport</keyword>
<feature type="domain" description="NADH-quinone oxidoreductase subunit D" evidence="7">
    <location>
        <begin position="314"/>
        <end position="388"/>
    </location>
</feature>
<keyword evidence="9" id="KW-1185">Reference proteome</keyword>
<evidence type="ECO:0000256" key="2">
    <source>
        <dbReference type="ARBA" id="ARBA00022448"/>
    </source>
</evidence>
<gene>
    <name evidence="8" type="ORF">SAMN04488544_4001</name>
</gene>
<dbReference type="GO" id="GO:0051287">
    <property type="term" value="F:NAD binding"/>
    <property type="evidence" value="ECO:0007669"/>
    <property type="project" value="InterPro"/>
</dbReference>
<proteinExistence type="inferred from homology"/>
<keyword evidence="5 6" id="KW-0520">NAD</keyword>
<dbReference type="Gene3D" id="1.10.645.10">
    <property type="entry name" value="Cytochrome-c3 Hydrogenase, chain B"/>
    <property type="match status" value="1"/>
</dbReference>
<evidence type="ECO:0000313" key="9">
    <source>
        <dbReference type="Proteomes" id="UP000198825"/>
    </source>
</evidence>
<evidence type="ECO:0000256" key="6">
    <source>
        <dbReference type="RuleBase" id="RU003685"/>
    </source>
</evidence>
<protein>
    <submittedName>
        <fullName evidence="8">NADH dehydrogenase subunit D</fullName>
    </submittedName>
</protein>
<dbReference type="Proteomes" id="UP000198825">
    <property type="component" value="Chromosome I"/>
</dbReference>
<evidence type="ECO:0000256" key="3">
    <source>
        <dbReference type="ARBA" id="ARBA00022719"/>
    </source>
</evidence>
<evidence type="ECO:0000256" key="5">
    <source>
        <dbReference type="ARBA" id="ARBA00023027"/>
    </source>
</evidence>
<dbReference type="SUPFAM" id="SSF56762">
    <property type="entry name" value="HydB/Nqo4-like"/>
    <property type="match status" value="1"/>
</dbReference>
<feature type="domain" description="NADH-quinone oxidoreductase subunit D" evidence="7">
    <location>
        <begin position="153"/>
        <end position="301"/>
    </location>
</feature>
<dbReference type="GO" id="GO:0048038">
    <property type="term" value="F:quinone binding"/>
    <property type="evidence" value="ECO:0007669"/>
    <property type="project" value="UniProtKB-KW"/>
</dbReference>
<accession>A0A1H2NIC9</accession>
<dbReference type="AlphaFoldDB" id="A0A1H2NIC9"/>
<dbReference type="InterPro" id="IPR014029">
    <property type="entry name" value="NADH_UbQ_OxRdtase_49kDa_CS"/>
</dbReference>
<dbReference type="InterPro" id="IPR029014">
    <property type="entry name" value="NiFe-Hase_large"/>
</dbReference>
<dbReference type="InterPro" id="IPR001135">
    <property type="entry name" value="NADH_Q_OxRdtase_suD"/>
</dbReference>
<comment type="similarity">
    <text evidence="1 6">Belongs to the complex I 49 kDa subunit family.</text>
</comment>